<protein>
    <recommendedName>
        <fullName evidence="2">Lipoprotein LPP20-like domain-containing protein</fullName>
    </recommendedName>
</protein>
<dbReference type="InterPro" id="IPR024952">
    <property type="entry name" value="LPP20-like_dom"/>
</dbReference>
<dbReference type="Gene3D" id="3.10.129.140">
    <property type="entry name" value="Helicobacter TNF-alpha-Inducing protein"/>
    <property type="match status" value="1"/>
</dbReference>
<feature type="chain" id="PRO_5028975235" description="Lipoprotein LPP20-like domain-containing protein" evidence="1">
    <location>
        <begin position="19"/>
        <end position="202"/>
    </location>
</feature>
<feature type="signal peptide" evidence="1">
    <location>
        <begin position="1"/>
        <end position="18"/>
    </location>
</feature>
<accession>A0A7C9PFJ1</accession>
<keyword evidence="4" id="KW-1185">Reference proteome</keyword>
<name>A0A7C9PFJ1_9BURK</name>
<organism evidence="3 4">
    <name type="scientific">Ideonella livida</name>
    <dbReference type="NCBI Taxonomy" id="2707176"/>
    <lineage>
        <taxon>Bacteria</taxon>
        <taxon>Pseudomonadati</taxon>
        <taxon>Pseudomonadota</taxon>
        <taxon>Betaproteobacteria</taxon>
        <taxon>Burkholderiales</taxon>
        <taxon>Sphaerotilaceae</taxon>
        <taxon>Ideonella</taxon>
    </lineage>
</organism>
<dbReference type="RefSeq" id="WP_163456507.1">
    <property type="nucleotide sequence ID" value="NZ_JAAGOH010000004.1"/>
</dbReference>
<evidence type="ECO:0000313" key="4">
    <source>
        <dbReference type="Proteomes" id="UP000484255"/>
    </source>
</evidence>
<dbReference type="Proteomes" id="UP000484255">
    <property type="component" value="Unassembled WGS sequence"/>
</dbReference>
<dbReference type="EMBL" id="JAAGOH010000004">
    <property type="protein sequence ID" value="NDY90656.1"/>
    <property type="molecule type" value="Genomic_DNA"/>
</dbReference>
<feature type="domain" description="Lipoprotein LPP20-like" evidence="2">
    <location>
        <begin position="45"/>
        <end position="152"/>
    </location>
</feature>
<evidence type="ECO:0000313" key="3">
    <source>
        <dbReference type="EMBL" id="NDY90656.1"/>
    </source>
</evidence>
<evidence type="ECO:0000259" key="2">
    <source>
        <dbReference type="Pfam" id="PF02169"/>
    </source>
</evidence>
<dbReference type="PROSITE" id="PS51257">
    <property type="entry name" value="PROKAR_LIPOPROTEIN"/>
    <property type="match status" value="1"/>
</dbReference>
<dbReference type="Pfam" id="PF02169">
    <property type="entry name" value="LPP20"/>
    <property type="match status" value="1"/>
</dbReference>
<proteinExistence type="predicted"/>
<gene>
    <name evidence="3" type="ORF">G3A44_05525</name>
</gene>
<reference evidence="3 4" key="1">
    <citation type="submission" date="2020-02" db="EMBL/GenBank/DDBJ databases">
        <title>Ideonella bacterium strain TBM-1.</title>
        <authorList>
            <person name="Chen W.-M."/>
        </authorList>
    </citation>
    <scope>NUCLEOTIDE SEQUENCE [LARGE SCALE GENOMIC DNA]</scope>
    <source>
        <strain evidence="3 4">TBM-1</strain>
    </source>
</reference>
<sequence>MRRILMIATGVTVALTLAACGSKPAKPAEEVAECVFPDAPKVKAPGWICNMPVEGVAVSAIGSHEKSAAGFAFMQDQATAAARVRLAQQMRVHVTNMVKQYAETTGAAGSETVDKVNTSVSKLITVETLSGSRVYRSYTSPTGMVYVLVGLDPKLAEQSTAAALRTSMNNDRAAWQQFRAKKGQDELADDIAKLRGTPAAGQ</sequence>
<comment type="caution">
    <text evidence="3">The sequence shown here is derived from an EMBL/GenBank/DDBJ whole genome shotgun (WGS) entry which is preliminary data.</text>
</comment>
<evidence type="ECO:0000256" key="1">
    <source>
        <dbReference type="SAM" id="SignalP"/>
    </source>
</evidence>
<keyword evidence="1" id="KW-0732">Signal</keyword>
<dbReference type="AlphaFoldDB" id="A0A7C9PFJ1"/>